<reference evidence="1 2" key="1">
    <citation type="submission" date="2019-11" db="EMBL/GenBank/DDBJ databases">
        <title>Whole genome sequence of Oryza granulata.</title>
        <authorList>
            <person name="Li W."/>
        </authorList>
    </citation>
    <scope>NUCLEOTIDE SEQUENCE [LARGE SCALE GENOMIC DNA]</scope>
    <source>
        <strain evidence="2">cv. Menghai</strain>
        <tissue evidence="1">Leaf</tissue>
    </source>
</reference>
<proteinExistence type="predicted"/>
<keyword evidence="2" id="KW-1185">Reference proteome</keyword>
<name>A0A6G1CAP5_9ORYZ</name>
<protein>
    <submittedName>
        <fullName evidence="1">Uncharacterized protein</fullName>
    </submittedName>
</protein>
<dbReference type="AlphaFoldDB" id="A0A6G1CAP5"/>
<sequence>MRQAHFAVLQQSIVVSPWPKPYKVVPNLGKLARRTSDGLGLKLASATATLLSISSNSQNPPYCRKGYFVHASIGEETPLSQECWQETWWWE</sequence>
<evidence type="ECO:0000313" key="1">
    <source>
        <dbReference type="EMBL" id="KAF0897101.1"/>
    </source>
</evidence>
<accession>A0A6G1CAP5</accession>
<comment type="caution">
    <text evidence="1">The sequence shown here is derived from an EMBL/GenBank/DDBJ whole genome shotgun (WGS) entry which is preliminary data.</text>
</comment>
<evidence type="ECO:0000313" key="2">
    <source>
        <dbReference type="Proteomes" id="UP000479710"/>
    </source>
</evidence>
<dbReference type="Proteomes" id="UP000479710">
    <property type="component" value="Unassembled WGS sequence"/>
</dbReference>
<organism evidence="1 2">
    <name type="scientific">Oryza meyeriana var. granulata</name>
    <dbReference type="NCBI Taxonomy" id="110450"/>
    <lineage>
        <taxon>Eukaryota</taxon>
        <taxon>Viridiplantae</taxon>
        <taxon>Streptophyta</taxon>
        <taxon>Embryophyta</taxon>
        <taxon>Tracheophyta</taxon>
        <taxon>Spermatophyta</taxon>
        <taxon>Magnoliopsida</taxon>
        <taxon>Liliopsida</taxon>
        <taxon>Poales</taxon>
        <taxon>Poaceae</taxon>
        <taxon>BOP clade</taxon>
        <taxon>Oryzoideae</taxon>
        <taxon>Oryzeae</taxon>
        <taxon>Oryzinae</taxon>
        <taxon>Oryza</taxon>
        <taxon>Oryza meyeriana</taxon>
    </lineage>
</organism>
<dbReference type="EMBL" id="SPHZ02000010">
    <property type="protein sequence ID" value="KAF0897101.1"/>
    <property type="molecule type" value="Genomic_DNA"/>
</dbReference>
<gene>
    <name evidence="1" type="ORF">E2562_033652</name>
</gene>